<keyword evidence="8" id="KW-0146">Chitin degradation</keyword>
<dbReference type="GO" id="GO:0005576">
    <property type="term" value="C:extracellular region"/>
    <property type="evidence" value="ECO:0007669"/>
    <property type="project" value="UniProtKB-SubCell"/>
</dbReference>
<comment type="similarity">
    <text evidence="3">Belongs to the glycosyl hydrolase 18 family. Chitinase class V subfamily.</text>
</comment>
<dbReference type="PROSITE" id="PS51910">
    <property type="entry name" value="GH18_2"/>
    <property type="match status" value="1"/>
</dbReference>
<sequence length="427" mass="47007">MLANLLKYLLACSILRTSFSISPLDKRVDGYENSAYFANCFPANGYWNRGIYARNYRPQQLPADVVTNIYYAFANFQDDGTVFSSDPWADTQIHWSNASTPTSASHAYGCVQQLYLLKKAHRNAKVHLSIGGWTYSLNGRFASAVSTEPKRIQFAKSSVSLMKDWGFDGIDIDWEYPANANEAADFLALLKAIRAELDDYAARSVPGYHFHLTAAMPAGPDKYTKLPLFDMAQIVDAFNLMAYDYAGSFSPLSAHQANLYPNSGNLGSTPFSTDAAISGYLAAGVPRYKIILGMPLFGRAFENTSGLGKPYSGIGKGSWENGVWDYKALPRSHLDAQEDIIAGATYEYDNNSLQLISYDTPGMVKAKIDYLRSKGLGGAMFWEASGDRNDAESLIRTSYLSLGALRQSQNNLQYPDSTYANIAAGMP</sequence>
<dbReference type="Pfam" id="PF00704">
    <property type="entry name" value="Glyco_hydro_18"/>
    <property type="match status" value="1"/>
</dbReference>
<evidence type="ECO:0000256" key="10">
    <source>
        <dbReference type="ARBA" id="ARBA00023295"/>
    </source>
</evidence>
<proteinExistence type="inferred from homology"/>
<evidence type="ECO:0000259" key="14">
    <source>
        <dbReference type="PROSITE" id="PS51910"/>
    </source>
</evidence>
<evidence type="ECO:0000256" key="7">
    <source>
        <dbReference type="ARBA" id="ARBA00022801"/>
    </source>
</evidence>
<evidence type="ECO:0000256" key="5">
    <source>
        <dbReference type="ARBA" id="ARBA00022525"/>
    </source>
</evidence>
<keyword evidence="9" id="KW-0119">Carbohydrate metabolism</keyword>
<dbReference type="InterPro" id="IPR011583">
    <property type="entry name" value="Chitinase_II/V-like_cat"/>
</dbReference>
<dbReference type="SUPFAM" id="SSF51445">
    <property type="entry name" value="(Trans)glycosidases"/>
    <property type="match status" value="1"/>
</dbReference>
<evidence type="ECO:0000256" key="4">
    <source>
        <dbReference type="ARBA" id="ARBA00012729"/>
    </source>
</evidence>
<evidence type="ECO:0000313" key="16">
    <source>
        <dbReference type="Proteomes" id="UP001392437"/>
    </source>
</evidence>
<comment type="catalytic activity">
    <reaction evidence="1">
        <text>Random endo-hydrolysis of N-acetyl-beta-D-glucosaminide (1-&gt;4)-beta-linkages in chitin and chitodextrins.</text>
        <dbReference type="EC" id="3.2.1.14"/>
    </reaction>
</comment>
<dbReference type="PROSITE" id="PS01095">
    <property type="entry name" value="GH18_1"/>
    <property type="match status" value="1"/>
</dbReference>
<accession>A0AAW0QZ10</accession>
<evidence type="ECO:0000256" key="11">
    <source>
        <dbReference type="ARBA" id="ARBA00023326"/>
    </source>
</evidence>
<evidence type="ECO:0000313" key="15">
    <source>
        <dbReference type="EMBL" id="KAK8120217.1"/>
    </source>
</evidence>
<keyword evidence="5" id="KW-0964">Secreted</keyword>
<evidence type="ECO:0000256" key="9">
    <source>
        <dbReference type="ARBA" id="ARBA00023277"/>
    </source>
</evidence>
<dbReference type="PANTHER" id="PTHR11177">
    <property type="entry name" value="CHITINASE"/>
    <property type="match status" value="1"/>
</dbReference>
<dbReference type="SMART" id="SM00636">
    <property type="entry name" value="Glyco_18"/>
    <property type="match status" value="1"/>
</dbReference>
<name>A0AAW0QZ10_9PEZI</name>
<keyword evidence="7 12" id="KW-0378">Hydrolase</keyword>
<comment type="subcellular location">
    <subcellularLocation>
        <location evidence="2">Secreted</location>
    </subcellularLocation>
</comment>
<dbReference type="GO" id="GO:0008843">
    <property type="term" value="F:endochitinase activity"/>
    <property type="evidence" value="ECO:0007669"/>
    <property type="project" value="UniProtKB-EC"/>
</dbReference>
<dbReference type="InterPro" id="IPR017853">
    <property type="entry name" value="GH"/>
</dbReference>
<dbReference type="GO" id="GO:0008061">
    <property type="term" value="F:chitin binding"/>
    <property type="evidence" value="ECO:0007669"/>
    <property type="project" value="InterPro"/>
</dbReference>
<dbReference type="FunFam" id="3.20.20.80:FF:000075">
    <property type="entry name" value="Sporulation-specific chitinase"/>
    <property type="match status" value="1"/>
</dbReference>
<dbReference type="Proteomes" id="UP001392437">
    <property type="component" value="Unassembled WGS sequence"/>
</dbReference>
<keyword evidence="10 12" id="KW-0326">Glycosidase</keyword>
<dbReference type="EC" id="3.2.1.14" evidence="4"/>
<dbReference type="PANTHER" id="PTHR11177:SF365">
    <property type="entry name" value="ENDOCHITINASE B"/>
    <property type="match status" value="1"/>
</dbReference>
<evidence type="ECO:0000256" key="8">
    <source>
        <dbReference type="ARBA" id="ARBA00023024"/>
    </source>
</evidence>
<keyword evidence="6 13" id="KW-0732">Signal</keyword>
<dbReference type="InterPro" id="IPR001579">
    <property type="entry name" value="Glyco_hydro_18_chit_AS"/>
</dbReference>
<dbReference type="Gene3D" id="3.10.50.10">
    <property type="match status" value="1"/>
</dbReference>
<dbReference type="GO" id="GO:0006032">
    <property type="term" value="P:chitin catabolic process"/>
    <property type="evidence" value="ECO:0007669"/>
    <property type="project" value="UniProtKB-KW"/>
</dbReference>
<dbReference type="CDD" id="cd06548">
    <property type="entry name" value="GH18_chitinase"/>
    <property type="match status" value="1"/>
</dbReference>
<feature type="signal peptide" evidence="13">
    <location>
        <begin position="1"/>
        <end position="20"/>
    </location>
</feature>
<dbReference type="EMBL" id="JAQQWP010000004">
    <property type="protein sequence ID" value="KAK8120217.1"/>
    <property type="molecule type" value="Genomic_DNA"/>
</dbReference>
<evidence type="ECO:0000256" key="2">
    <source>
        <dbReference type="ARBA" id="ARBA00004613"/>
    </source>
</evidence>
<dbReference type="SUPFAM" id="SSF54556">
    <property type="entry name" value="Chitinase insertion domain"/>
    <property type="match status" value="1"/>
</dbReference>
<protein>
    <recommendedName>
        <fullName evidence="4">chitinase</fullName>
        <ecNumber evidence="4">3.2.1.14</ecNumber>
    </recommendedName>
</protein>
<dbReference type="GO" id="GO:0000272">
    <property type="term" value="P:polysaccharide catabolic process"/>
    <property type="evidence" value="ECO:0007669"/>
    <property type="project" value="UniProtKB-KW"/>
</dbReference>
<feature type="domain" description="GH18" evidence="14">
    <location>
        <begin position="31"/>
        <end position="405"/>
    </location>
</feature>
<dbReference type="InterPro" id="IPR029070">
    <property type="entry name" value="Chitinase_insertion_sf"/>
</dbReference>
<dbReference type="FunFam" id="3.10.50.10:FF:000005">
    <property type="entry name" value="Endochitinase B1"/>
    <property type="match status" value="1"/>
</dbReference>
<evidence type="ECO:0000256" key="12">
    <source>
        <dbReference type="RuleBase" id="RU000489"/>
    </source>
</evidence>
<organism evidence="15 16">
    <name type="scientific">Apiospora kogelbergensis</name>
    <dbReference type="NCBI Taxonomy" id="1337665"/>
    <lineage>
        <taxon>Eukaryota</taxon>
        <taxon>Fungi</taxon>
        <taxon>Dikarya</taxon>
        <taxon>Ascomycota</taxon>
        <taxon>Pezizomycotina</taxon>
        <taxon>Sordariomycetes</taxon>
        <taxon>Xylariomycetidae</taxon>
        <taxon>Amphisphaeriales</taxon>
        <taxon>Apiosporaceae</taxon>
        <taxon>Apiospora</taxon>
    </lineage>
</organism>
<dbReference type="InterPro" id="IPR050314">
    <property type="entry name" value="Glycosyl_Hydrlase_18"/>
</dbReference>
<gene>
    <name evidence="15" type="ORF">PG999_004337</name>
</gene>
<dbReference type="InterPro" id="IPR001223">
    <property type="entry name" value="Glyco_hydro18_cat"/>
</dbReference>
<reference evidence="15 16" key="1">
    <citation type="submission" date="2023-01" db="EMBL/GenBank/DDBJ databases">
        <title>Analysis of 21 Apiospora genomes using comparative genomics revels a genus with tremendous synthesis potential of carbohydrate active enzymes and secondary metabolites.</title>
        <authorList>
            <person name="Sorensen T."/>
        </authorList>
    </citation>
    <scope>NUCLEOTIDE SEQUENCE [LARGE SCALE GENOMIC DNA]</scope>
    <source>
        <strain evidence="15 16">CBS 117206</strain>
    </source>
</reference>
<dbReference type="Gene3D" id="3.20.20.80">
    <property type="entry name" value="Glycosidases"/>
    <property type="match status" value="1"/>
</dbReference>
<keyword evidence="11" id="KW-0624">Polysaccharide degradation</keyword>
<evidence type="ECO:0000256" key="13">
    <source>
        <dbReference type="SAM" id="SignalP"/>
    </source>
</evidence>
<evidence type="ECO:0000256" key="3">
    <source>
        <dbReference type="ARBA" id="ARBA00008682"/>
    </source>
</evidence>
<evidence type="ECO:0000256" key="1">
    <source>
        <dbReference type="ARBA" id="ARBA00000822"/>
    </source>
</evidence>
<evidence type="ECO:0000256" key="6">
    <source>
        <dbReference type="ARBA" id="ARBA00022729"/>
    </source>
</evidence>
<dbReference type="AlphaFoldDB" id="A0AAW0QZ10"/>
<feature type="chain" id="PRO_5043597923" description="chitinase" evidence="13">
    <location>
        <begin position="21"/>
        <end position="427"/>
    </location>
</feature>
<keyword evidence="16" id="KW-1185">Reference proteome</keyword>
<comment type="caution">
    <text evidence="15">The sequence shown here is derived from an EMBL/GenBank/DDBJ whole genome shotgun (WGS) entry which is preliminary data.</text>
</comment>